<evidence type="ECO:0000256" key="1">
    <source>
        <dbReference type="SAM" id="MobiDB-lite"/>
    </source>
</evidence>
<evidence type="ECO:0000256" key="3">
    <source>
        <dbReference type="SAM" id="SignalP"/>
    </source>
</evidence>
<reference evidence="4 7" key="3">
    <citation type="submission" date="2020-11" db="EMBL/GenBank/DDBJ databases">
        <authorList>
            <consortium name="Pathogen Informatics"/>
        </authorList>
    </citation>
    <scope>NUCLEOTIDE SEQUENCE [LARGE SCALE GENOMIC DNA]</scope>
    <source>
        <strain evidence="4 7">NCTC12218</strain>
    </source>
</reference>
<dbReference type="NCBIfam" id="TIGR01167">
    <property type="entry name" value="LPXTG_anchor"/>
    <property type="match status" value="1"/>
</dbReference>
<name>A0A7Z7VYX9_STASC</name>
<sequence>MLKENYKLRKMKIGLVSTAAAAIFVISNGTAEASEDTTAQEASAVSVDEKQVNDNQQVEENTESEQAENESFIHLDEVRPGDTQVSGYTQPNKAISLKIDNKDVVNLEDEFKEVVSDENGKFTYDLNGRKIVYNQKVDVEATEPLDLDALEDDEEALEASDEETTAVPQEAEQDTTTHAVDSEEKEEVTAGNHEESDLSLEGLLLDAEGEGPKASYTTPRYEKAYEIPETRIPQINGRHQVWIEPILEGTGVVKGHTSVKGKVALAINGKFINLGDSTSTLEQLSKEAYETRYDGVWKFIDPKGFFEFEFNRLFDKSYSLKKGDLVSLSFKSDNEQDTMPSFVFNVLTEPFEAVEKAHTLFDHNAIEPVKELKDVDEAIEINDIFGDVIETAIRGEDKLILEGTKEMTGRTKYANALIRIDSNLGEYRHFPTLQADQEGKFTFNIKEAGYRMYNGETLTLTVVDPTTQKALAEIQKYIEPVDIDEIMDDEVFDDYSDEDDDIFEIRSFKPANEVVAPKVEEATKQHEEAQQEEVKQDTQAAVQHETTKETDKSDASPAVKAEQKRDASEQHQASAETPKMTQATSVTKTTMPENVTPVSVQGQGEHKQAADASVSTAPEYTQGMEDMVPYSQHLATLKLVHHEKGSMGHVNGLQLQSTMPTTPVDYLVKPHIDKAEPKSVSVLPETGQEKAPTLWSLLLIASGLSLLVYKRRKQQKHTR</sequence>
<dbReference type="EMBL" id="POVK01000030">
    <property type="protein sequence ID" value="NHA34656.1"/>
    <property type="molecule type" value="Genomic_DNA"/>
</dbReference>
<feature type="chain" id="PRO_5044662708" evidence="3">
    <location>
        <begin position="34"/>
        <end position="719"/>
    </location>
</feature>
<proteinExistence type="predicted"/>
<keyword evidence="8" id="KW-1185">Reference proteome</keyword>
<accession>A0A7Z7VYX9</accession>
<dbReference type="EMBL" id="UHEF01000001">
    <property type="protein sequence ID" value="SUM90417.1"/>
    <property type="molecule type" value="Genomic_DNA"/>
</dbReference>
<feature type="signal peptide" evidence="3">
    <location>
        <begin position="1"/>
        <end position="33"/>
    </location>
</feature>
<evidence type="ECO:0000313" key="7">
    <source>
        <dbReference type="Proteomes" id="UP000264146"/>
    </source>
</evidence>
<dbReference type="Proteomes" id="UP000572988">
    <property type="component" value="Unassembled WGS sequence"/>
</dbReference>
<feature type="transmembrane region" description="Helical" evidence="2">
    <location>
        <begin position="692"/>
        <end position="709"/>
    </location>
</feature>
<dbReference type="Proteomes" id="UP000264146">
    <property type="component" value="Chromosome"/>
</dbReference>
<evidence type="ECO:0000313" key="6">
    <source>
        <dbReference type="EMBL" id="SUM90417.1"/>
    </source>
</evidence>
<evidence type="ECO:0000313" key="4">
    <source>
        <dbReference type="EMBL" id="CAD7360764.1"/>
    </source>
</evidence>
<dbReference type="AlphaFoldDB" id="A0A7Z7VYX9"/>
<feature type="compositionally biased region" description="Basic and acidic residues" evidence="1">
    <location>
        <begin position="520"/>
        <end position="536"/>
    </location>
</feature>
<keyword evidence="2" id="KW-1133">Transmembrane helix</keyword>
<keyword evidence="2" id="KW-0472">Membrane</keyword>
<keyword evidence="3" id="KW-0732">Signal</keyword>
<feature type="compositionally biased region" description="Basic and acidic residues" evidence="1">
    <location>
        <begin position="545"/>
        <end position="554"/>
    </location>
</feature>
<protein>
    <submittedName>
        <fullName evidence="6">LPXTG-motif cell wall anchor domain-containing protein</fullName>
    </submittedName>
    <submittedName>
        <fullName evidence="5">YSIRK signal domain/LPXTG anchor domain surface protein</fullName>
    </submittedName>
</protein>
<feature type="region of interest" description="Disordered" evidence="1">
    <location>
        <begin position="44"/>
        <end position="69"/>
    </location>
</feature>
<feature type="region of interest" description="Disordered" evidence="1">
    <location>
        <begin position="153"/>
        <end position="198"/>
    </location>
</feature>
<feature type="compositionally biased region" description="Acidic residues" evidence="1">
    <location>
        <begin position="153"/>
        <end position="164"/>
    </location>
</feature>
<reference evidence="6" key="2">
    <citation type="submission" date="2018-06" db="EMBL/GenBank/DDBJ databases">
        <authorList>
            <consortium name="Pathogen Informatics"/>
            <person name="Doyle S."/>
        </authorList>
    </citation>
    <scope>NUCLEOTIDE SEQUENCE [LARGE SCALE GENOMIC DNA]</scope>
    <source>
        <strain evidence="6">NCTC12218</strain>
    </source>
</reference>
<reference evidence="5 8" key="1">
    <citation type="submission" date="2018-01" db="EMBL/GenBank/DDBJ databases">
        <title>Complete genome sequence of Staphylococcus Scheliferi isolated from human.</title>
        <authorList>
            <person name="Abouelkhair M.A."/>
            <person name="Bemis D.A."/>
            <person name="Kania S.A."/>
        </authorList>
    </citation>
    <scope>NUCLEOTIDE SEQUENCE [LARGE SCALE GENOMIC DNA]</scope>
    <source>
        <strain evidence="5 8">ATCC 43808</strain>
    </source>
</reference>
<gene>
    <name evidence="6" type="primary">spsN</name>
    <name evidence="5" type="ORF">C1O36_09040</name>
    <name evidence="6" type="ORF">NCTC12218_02466</name>
</gene>
<evidence type="ECO:0000313" key="8">
    <source>
        <dbReference type="Proteomes" id="UP000572988"/>
    </source>
</evidence>
<feature type="compositionally biased region" description="Polar residues" evidence="1">
    <location>
        <begin position="570"/>
        <end position="590"/>
    </location>
</feature>
<dbReference type="RefSeq" id="WP_126496493.1">
    <property type="nucleotide sequence ID" value="NZ_CALYFA010000015.1"/>
</dbReference>
<organism evidence="6">
    <name type="scientific">Staphylococcus schleiferi</name>
    <dbReference type="NCBI Taxonomy" id="1295"/>
    <lineage>
        <taxon>Bacteria</taxon>
        <taxon>Bacillati</taxon>
        <taxon>Bacillota</taxon>
        <taxon>Bacilli</taxon>
        <taxon>Bacillales</taxon>
        <taxon>Staphylococcaceae</taxon>
        <taxon>Staphylococcus</taxon>
    </lineage>
</organism>
<dbReference type="EMBL" id="LR962863">
    <property type="protein sequence ID" value="CAD7360764.1"/>
    <property type="molecule type" value="Genomic_DNA"/>
</dbReference>
<evidence type="ECO:0000256" key="2">
    <source>
        <dbReference type="SAM" id="Phobius"/>
    </source>
</evidence>
<feature type="region of interest" description="Disordered" evidence="1">
    <location>
        <begin position="520"/>
        <end position="590"/>
    </location>
</feature>
<keyword evidence="2" id="KW-0812">Transmembrane</keyword>
<evidence type="ECO:0000313" key="5">
    <source>
        <dbReference type="EMBL" id="NHA34656.1"/>
    </source>
</evidence>